<accession>A0A7J6VN98</accession>
<dbReference type="AlphaFoldDB" id="A0A7J6VN98"/>
<gene>
    <name evidence="2" type="ORF">FRX31_024772</name>
</gene>
<evidence type="ECO:0000256" key="1">
    <source>
        <dbReference type="SAM" id="SignalP"/>
    </source>
</evidence>
<keyword evidence="3" id="KW-1185">Reference proteome</keyword>
<sequence length="111" mass="12593">MGQTILTFVVSFYRALHVLTLSLSPRLQAKPYFFLLAETEIFFLSTISSKQDSPELPSLRPFVRSQLVVVLFGLADQVSLPSTGIYTKSRNIHSVRNRMQVALCLDMIWLS</sequence>
<organism evidence="2 3">
    <name type="scientific">Thalictrum thalictroides</name>
    <name type="common">Rue-anemone</name>
    <name type="synonym">Anemone thalictroides</name>
    <dbReference type="NCBI Taxonomy" id="46969"/>
    <lineage>
        <taxon>Eukaryota</taxon>
        <taxon>Viridiplantae</taxon>
        <taxon>Streptophyta</taxon>
        <taxon>Embryophyta</taxon>
        <taxon>Tracheophyta</taxon>
        <taxon>Spermatophyta</taxon>
        <taxon>Magnoliopsida</taxon>
        <taxon>Ranunculales</taxon>
        <taxon>Ranunculaceae</taxon>
        <taxon>Thalictroideae</taxon>
        <taxon>Thalictrum</taxon>
    </lineage>
</organism>
<feature type="chain" id="PRO_5029550343" description="Secreted protein" evidence="1">
    <location>
        <begin position="21"/>
        <end position="111"/>
    </location>
</feature>
<keyword evidence="1" id="KW-0732">Signal</keyword>
<comment type="caution">
    <text evidence="2">The sequence shown here is derived from an EMBL/GenBank/DDBJ whole genome shotgun (WGS) entry which is preliminary data.</text>
</comment>
<feature type="signal peptide" evidence="1">
    <location>
        <begin position="1"/>
        <end position="20"/>
    </location>
</feature>
<proteinExistence type="predicted"/>
<evidence type="ECO:0000313" key="3">
    <source>
        <dbReference type="Proteomes" id="UP000554482"/>
    </source>
</evidence>
<dbReference type="EMBL" id="JABWDY010030404">
    <property type="protein sequence ID" value="KAF5185645.1"/>
    <property type="molecule type" value="Genomic_DNA"/>
</dbReference>
<evidence type="ECO:0000313" key="2">
    <source>
        <dbReference type="EMBL" id="KAF5185645.1"/>
    </source>
</evidence>
<evidence type="ECO:0008006" key="4">
    <source>
        <dbReference type="Google" id="ProtNLM"/>
    </source>
</evidence>
<dbReference type="Proteomes" id="UP000554482">
    <property type="component" value="Unassembled WGS sequence"/>
</dbReference>
<protein>
    <recommendedName>
        <fullName evidence="4">Secreted protein</fullName>
    </recommendedName>
</protein>
<name>A0A7J6VN98_THATH</name>
<reference evidence="2 3" key="1">
    <citation type="submission" date="2020-06" db="EMBL/GenBank/DDBJ databases">
        <title>Transcriptomic and genomic resources for Thalictrum thalictroides and T. hernandezii: Facilitating candidate gene discovery in an emerging model plant lineage.</title>
        <authorList>
            <person name="Arias T."/>
            <person name="Riano-Pachon D.M."/>
            <person name="Di Stilio V.S."/>
        </authorList>
    </citation>
    <scope>NUCLEOTIDE SEQUENCE [LARGE SCALE GENOMIC DNA]</scope>
    <source>
        <strain evidence="3">cv. WT478/WT964</strain>
        <tissue evidence="2">Leaves</tissue>
    </source>
</reference>